<protein>
    <recommendedName>
        <fullName evidence="4">DUF4235 domain-containing protein</fullName>
    </recommendedName>
</protein>
<name>A0A0J1BHL4_RHOIS</name>
<dbReference type="OrthoDB" id="284399at2"/>
<evidence type="ECO:0000256" key="1">
    <source>
        <dbReference type="SAM" id="MobiDB-lite"/>
    </source>
</evidence>
<feature type="region of interest" description="Disordered" evidence="1">
    <location>
        <begin position="1"/>
        <end position="27"/>
    </location>
</feature>
<reference evidence="2" key="1">
    <citation type="submission" date="2015-05" db="EMBL/GenBank/DDBJ databases">
        <title>Permanent draft genome of Rhodopirellula islandicus K833.</title>
        <authorList>
            <person name="Kizina J."/>
            <person name="Richter M."/>
            <person name="Glockner F.O."/>
            <person name="Harder J."/>
        </authorList>
    </citation>
    <scope>NUCLEOTIDE SEQUENCE [LARGE SCALE GENOMIC DNA]</scope>
    <source>
        <strain evidence="2">K833</strain>
    </source>
</reference>
<keyword evidence="3" id="KW-1185">Reference proteome</keyword>
<proteinExistence type="predicted"/>
<evidence type="ECO:0008006" key="4">
    <source>
        <dbReference type="Google" id="ProtNLM"/>
    </source>
</evidence>
<accession>A0A0J1BHL4</accession>
<feature type="compositionally biased region" description="Basic and acidic residues" evidence="1">
    <location>
        <begin position="1"/>
        <end position="13"/>
    </location>
</feature>
<dbReference type="Proteomes" id="UP000036367">
    <property type="component" value="Unassembled WGS sequence"/>
</dbReference>
<dbReference type="InterPro" id="IPR025329">
    <property type="entry name" value="DUF4235"/>
</dbReference>
<gene>
    <name evidence="2" type="ORF">RISK_001873</name>
</gene>
<evidence type="ECO:0000313" key="2">
    <source>
        <dbReference type="EMBL" id="KLU06022.1"/>
    </source>
</evidence>
<dbReference type="Pfam" id="PF14019">
    <property type="entry name" value="DUF4235"/>
    <property type="match status" value="1"/>
</dbReference>
<dbReference type="RefSeq" id="WP_047813825.1">
    <property type="nucleotide sequence ID" value="NZ_LECT01000016.1"/>
</dbReference>
<dbReference type="STRING" id="595434.RISK_001873"/>
<organism evidence="2 3">
    <name type="scientific">Rhodopirellula islandica</name>
    <dbReference type="NCBI Taxonomy" id="595434"/>
    <lineage>
        <taxon>Bacteria</taxon>
        <taxon>Pseudomonadati</taxon>
        <taxon>Planctomycetota</taxon>
        <taxon>Planctomycetia</taxon>
        <taxon>Pirellulales</taxon>
        <taxon>Pirellulaceae</taxon>
        <taxon>Rhodopirellula</taxon>
    </lineage>
</organism>
<dbReference type="EMBL" id="LECT01000016">
    <property type="protein sequence ID" value="KLU06022.1"/>
    <property type="molecule type" value="Genomic_DNA"/>
</dbReference>
<dbReference type="PATRIC" id="fig|595434.4.peg.1793"/>
<dbReference type="AlphaFoldDB" id="A0A0J1BHL4"/>
<comment type="caution">
    <text evidence="2">The sequence shown here is derived from an EMBL/GenBank/DDBJ whole genome shotgun (WGS) entry which is preliminary data.</text>
</comment>
<evidence type="ECO:0000313" key="3">
    <source>
        <dbReference type="Proteomes" id="UP000036367"/>
    </source>
</evidence>
<sequence length="109" mass="11923">MHEQLEQLKERTTDLFADEPDGRNQGIGQTENAIAFAAAIGCTFLVRQALQVGWRAALKRDPPKNPASHEVQWREALMWGAVSGAIVGAARIASRRASSSAYRSMRSVS</sequence>